<reference evidence="1" key="1">
    <citation type="submission" date="2018-11" db="EMBL/GenBank/DDBJ databases">
        <authorList>
            <consortium name="Genoscope - CEA"/>
            <person name="William W."/>
        </authorList>
    </citation>
    <scope>NUCLEOTIDE SEQUENCE</scope>
</reference>
<dbReference type="AlphaFoldDB" id="A0A3P6DN40"/>
<evidence type="ECO:0000313" key="1">
    <source>
        <dbReference type="EMBL" id="VDD24971.1"/>
    </source>
</evidence>
<name>A0A3P6DN40_BRAOL</name>
<accession>A0A3P6DN40</accession>
<protein>
    <submittedName>
        <fullName evidence="1">Uncharacterized protein</fullName>
    </submittedName>
</protein>
<proteinExistence type="predicted"/>
<dbReference type="EMBL" id="LR031874">
    <property type="protein sequence ID" value="VDD24971.1"/>
    <property type="molecule type" value="Genomic_DNA"/>
</dbReference>
<gene>
    <name evidence="1" type="ORF">BOLC2T10504H</name>
</gene>
<sequence length="42" mass="4930">MFFLSDGSTHAELVEMAQEAYNLDMNREVMNLTYLLPDEMMQ</sequence>
<organism evidence="1">
    <name type="scientific">Brassica oleracea</name>
    <name type="common">Wild cabbage</name>
    <dbReference type="NCBI Taxonomy" id="3712"/>
    <lineage>
        <taxon>Eukaryota</taxon>
        <taxon>Viridiplantae</taxon>
        <taxon>Streptophyta</taxon>
        <taxon>Embryophyta</taxon>
        <taxon>Tracheophyta</taxon>
        <taxon>Spermatophyta</taxon>
        <taxon>Magnoliopsida</taxon>
        <taxon>eudicotyledons</taxon>
        <taxon>Gunneridae</taxon>
        <taxon>Pentapetalae</taxon>
        <taxon>rosids</taxon>
        <taxon>malvids</taxon>
        <taxon>Brassicales</taxon>
        <taxon>Brassicaceae</taxon>
        <taxon>Brassiceae</taxon>
        <taxon>Brassica</taxon>
    </lineage>
</organism>